<dbReference type="GO" id="GO:0000976">
    <property type="term" value="F:transcription cis-regulatory region binding"/>
    <property type="evidence" value="ECO:0007669"/>
    <property type="project" value="TreeGrafter"/>
</dbReference>
<feature type="region of interest" description="Disordered" evidence="5">
    <location>
        <begin position="1"/>
        <end position="30"/>
    </location>
</feature>
<dbReference type="EMBL" id="CP086136">
    <property type="protein sequence ID" value="UEM15387.1"/>
    <property type="molecule type" value="Genomic_DNA"/>
</dbReference>
<evidence type="ECO:0000256" key="5">
    <source>
        <dbReference type="SAM" id="MobiDB-lite"/>
    </source>
</evidence>
<feature type="domain" description="HTH tetR-type" evidence="6">
    <location>
        <begin position="32"/>
        <end position="92"/>
    </location>
</feature>
<evidence type="ECO:0000313" key="7">
    <source>
        <dbReference type="EMBL" id="UEM15387.1"/>
    </source>
</evidence>
<dbReference type="GO" id="GO:0003700">
    <property type="term" value="F:DNA-binding transcription factor activity"/>
    <property type="evidence" value="ECO:0007669"/>
    <property type="project" value="TreeGrafter"/>
</dbReference>
<dbReference type="KEGG" id="bban:J4G43_014855"/>
<dbReference type="SUPFAM" id="SSF46689">
    <property type="entry name" value="Homeodomain-like"/>
    <property type="match status" value="1"/>
</dbReference>
<keyword evidence="1" id="KW-0805">Transcription regulation</keyword>
<dbReference type="SUPFAM" id="SSF48498">
    <property type="entry name" value="Tetracyclin repressor-like, C-terminal domain"/>
    <property type="match status" value="1"/>
</dbReference>
<dbReference type="InterPro" id="IPR009057">
    <property type="entry name" value="Homeodomain-like_sf"/>
</dbReference>
<evidence type="ECO:0000259" key="6">
    <source>
        <dbReference type="PROSITE" id="PS50977"/>
    </source>
</evidence>
<sequence>MASTKRATAGGPMSSQDTEPSDSRPIGRPRDLASKRSILSATMGLLQTVSVADLAIETVARDARVSKATIYRWWDSKGALVIDAFMESHFSNTPMPTAVDPRTAIKRHLTSLAQYFSGRAGKLVVQILCEGHDNDALLAEFNERFAKNRRRLVQETFERGQQEGLFRRGIDAAWAVEMLYSPIYRRLIFGQPLDAEFIELLCGSVDSMFSTDVKSKTSRQKSKA</sequence>
<dbReference type="Proteomes" id="UP000664702">
    <property type="component" value="Chromosome"/>
</dbReference>
<evidence type="ECO:0000256" key="2">
    <source>
        <dbReference type="ARBA" id="ARBA00023125"/>
    </source>
</evidence>
<dbReference type="AlphaFoldDB" id="A0A9X9Y643"/>
<proteinExistence type="predicted"/>
<organism evidence="7 8">
    <name type="scientific">Bradyrhizobium barranii subsp. barranii</name>
    <dbReference type="NCBI Taxonomy" id="2823807"/>
    <lineage>
        <taxon>Bacteria</taxon>
        <taxon>Pseudomonadati</taxon>
        <taxon>Pseudomonadota</taxon>
        <taxon>Alphaproteobacteria</taxon>
        <taxon>Hyphomicrobiales</taxon>
        <taxon>Nitrobacteraceae</taxon>
        <taxon>Bradyrhizobium</taxon>
        <taxon>Bradyrhizobium barranii</taxon>
    </lineage>
</organism>
<dbReference type="PANTHER" id="PTHR30055">
    <property type="entry name" value="HTH-TYPE TRANSCRIPTIONAL REGULATOR RUTR"/>
    <property type="match status" value="1"/>
</dbReference>
<dbReference type="InterPro" id="IPR050109">
    <property type="entry name" value="HTH-type_TetR-like_transc_reg"/>
</dbReference>
<dbReference type="Pfam" id="PF16859">
    <property type="entry name" value="TetR_C_11"/>
    <property type="match status" value="1"/>
</dbReference>
<dbReference type="Pfam" id="PF00440">
    <property type="entry name" value="TetR_N"/>
    <property type="match status" value="1"/>
</dbReference>
<evidence type="ECO:0000256" key="3">
    <source>
        <dbReference type="ARBA" id="ARBA00023163"/>
    </source>
</evidence>
<feature type="DNA-binding region" description="H-T-H motif" evidence="4">
    <location>
        <begin position="55"/>
        <end position="74"/>
    </location>
</feature>
<name>A0A9X9Y643_9BRAD</name>
<accession>A0A9X9Y643</accession>
<evidence type="ECO:0000256" key="1">
    <source>
        <dbReference type="ARBA" id="ARBA00023015"/>
    </source>
</evidence>
<dbReference type="InterPro" id="IPR001647">
    <property type="entry name" value="HTH_TetR"/>
</dbReference>
<dbReference type="Gene3D" id="1.10.357.10">
    <property type="entry name" value="Tetracycline Repressor, domain 2"/>
    <property type="match status" value="1"/>
</dbReference>
<evidence type="ECO:0000256" key="4">
    <source>
        <dbReference type="PROSITE-ProRule" id="PRU00335"/>
    </source>
</evidence>
<dbReference type="PANTHER" id="PTHR30055:SF148">
    <property type="entry name" value="TETR-FAMILY TRANSCRIPTIONAL REGULATOR"/>
    <property type="match status" value="1"/>
</dbReference>
<dbReference type="RefSeq" id="WP_228411352.1">
    <property type="nucleotide sequence ID" value="NZ_CP086136.1"/>
</dbReference>
<protein>
    <submittedName>
        <fullName evidence="7">TetR/AcrR family transcriptional regulator</fullName>
    </submittedName>
</protein>
<keyword evidence="2 4" id="KW-0238">DNA-binding</keyword>
<reference evidence="7 8" key="1">
    <citation type="journal article" date="2022" name="Int. J. Syst. Evol. Microbiol.">
        <title>Strains of Bradyrhizobium barranii sp. nov. associated with legumes native to Canada are symbionts of soybeans and belong to different subspecies (subsp. barranii subsp. nov. and subsp. apii subsp. nov.) and symbiovars (sv. glycinearum and sv. septentrionale).</title>
        <authorList>
            <person name="Bromfield E.S.P."/>
            <person name="Cloutier S."/>
            <person name="Wasai-Hara S."/>
            <person name="Minamisawa K."/>
        </authorList>
    </citation>
    <scope>NUCLEOTIDE SEQUENCE [LARGE SCALE GENOMIC DNA]</scope>
    <source>
        <strain evidence="7 8">144S4</strain>
    </source>
</reference>
<evidence type="ECO:0000313" key="8">
    <source>
        <dbReference type="Proteomes" id="UP000664702"/>
    </source>
</evidence>
<dbReference type="InterPro" id="IPR036271">
    <property type="entry name" value="Tet_transcr_reg_TetR-rel_C_sf"/>
</dbReference>
<dbReference type="Gene3D" id="1.10.10.60">
    <property type="entry name" value="Homeodomain-like"/>
    <property type="match status" value="1"/>
</dbReference>
<keyword evidence="3" id="KW-0804">Transcription</keyword>
<gene>
    <name evidence="7" type="ORF">J4G43_014855</name>
</gene>
<dbReference type="PROSITE" id="PS50977">
    <property type="entry name" value="HTH_TETR_2"/>
    <property type="match status" value="1"/>
</dbReference>
<dbReference type="InterPro" id="IPR011075">
    <property type="entry name" value="TetR_C"/>
</dbReference>